<name>A0A224XS94_9HEMI</name>
<dbReference type="EMBL" id="GFTR01001040">
    <property type="protein sequence ID" value="JAW15386.1"/>
    <property type="molecule type" value="Transcribed_RNA"/>
</dbReference>
<accession>A0A224XS94</accession>
<organism evidence="1">
    <name type="scientific">Panstrongylus lignarius</name>
    <dbReference type="NCBI Taxonomy" id="156445"/>
    <lineage>
        <taxon>Eukaryota</taxon>
        <taxon>Metazoa</taxon>
        <taxon>Ecdysozoa</taxon>
        <taxon>Arthropoda</taxon>
        <taxon>Hexapoda</taxon>
        <taxon>Insecta</taxon>
        <taxon>Pterygota</taxon>
        <taxon>Neoptera</taxon>
        <taxon>Paraneoptera</taxon>
        <taxon>Hemiptera</taxon>
        <taxon>Heteroptera</taxon>
        <taxon>Panheteroptera</taxon>
        <taxon>Cimicomorpha</taxon>
        <taxon>Reduviidae</taxon>
        <taxon>Triatominae</taxon>
        <taxon>Panstrongylus</taxon>
    </lineage>
</organism>
<evidence type="ECO:0000313" key="1">
    <source>
        <dbReference type="EMBL" id="JAW15386.1"/>
    </source>
</evidence>
<reference evidence="1" key="1">
    <citation type="journal article" date="2018" name="PLoS Negl. Trop. Dis.">
        <title>An insight into the salivary gland and fat body transcriptome of Panstrongylus lignarius (Hemiptera: Heteroptera), the main vector of Chagas disease in Peru.</title>
        <authorList>
            <person name="Nevoa J.C."/>
            <person name="Mendes M.T."/>
            <person name="da Silva M.V."/>
            <person name="Soares S.C."/>
            <person name="Oliveira C.J.F."/>
            <person name="Ribeiro J.M.C."/>
        </authorList>
    </citation>
    <scope>NUCLEOTIDE SEQUENCE</scope>
</reference>
<dbReference type="AlphaFoldDB" id="A0A224XS94"/>
<protein>
    <submittedName>
        <fullName evidence="1">Uncharacterized protein</fullName>
    </submittedName>
</protein>
<proteinExistence type="predicted"/>
<sequence>MRRQIGLPRQAPLSPSGVPSLLLVCLQARVVELPVLDDFAAFISMDDSGRLSARCSSKVRTELLVGETSYVGFVRRRRKHPYIL</sequence>